<protein>
    <submittedName>
        <fullName evidence="2">Uncharacterized protein</fullName>
    </submittedName>
</protein>
<name>A0A4Z2EYS8_9TELE</name>
<gene>
    <name evidence="2" type="ORF">EYF80_056468</name>
</gene>
<comment type="caution">
    <text evidence="2">The sequence shown here is derived from an EMBL/GenBank/DDBJ whole genome shotgun (WGS) entry which is preliminary data.</text>
</comment>
<dbReference type="AlphaFoldDB" id="A0A4Z2EYS8"/>
<evidence type="ECO:0000313" key="3">
    <source>
        <dbReference type="Proteomes" id="UP000314294"/>
    </source>
</evidence>
<sequence length="128" mass="14605">MKRRKVESFMQVRPIISSSSEENATRYSKLDDTSWSTVNLRTSRTASSLPRRYAFTVTDMLLRDTGHGRRETETRDTGDGDTEHRTPELRGTGTREHGNTGTRDPRPLSRAEARLSPTLRLENKVTQL</sequence>
<accession>A0A4Z2EYS8</accession>
<feature type="compositionally biased region" description="Basic and acidic residues" evidence="1">
    <location>
        <begin position="63"/>
        <end position="113"/>
    </location>
</feature>
<evidence type="ECO:0000313" key="2">
    <source>
        <dbReference type="EMBL" id="TNN33372.1"/>
    </source>
</evidence>
<dbReference type="Proteomes" id="UP000314294">
    <property type="component" value="Unassembled WGS sequence"/>
</dbReference>
<proteinExistence type="predicted"/>
<keyword evidence="3" id="KW-1185">Reference proteome</keyword>
<reference evidence="2 3" key="1">
    <citation type="submission" date="2019-03" db="EMBL/GenBank/DDBJ databases">
        <title>First draft genome of Liparis tanakae, snailfish: a comprehensive survey of snailfish specific genes.</title>
        <authorList>
            <person name="Kim W."/>
            <person name="Song I."/>
            <person name="Jeong J.-H."/>
            <person name="Kim D."/>
            <person name="Kim S."/>
            <person name="Ryu S."/>
            <person name="Song J.Y."/>
            <person name="Lee S.K."/>
        </authorList>
    </citation>
    <scope>NUCLEOTIDE SEQUENCE [LARGE SCALE GENOMIC DNA]</scope>
    <source>
        <tissue evidence="2">Muscle</tissue>
    </source>
</reference>
<dbReference type="EMBL" id="SRLO01002263">
    <property type="protein sequence ID" value="TNN33372.1"/>
    <property type="molecule type" value="Genomic_DNA"/>
</dbReference>
<feature type="region of interest" description="Disordered" evidence="1">
    <location>
        <begin position="63"/>
        <end position="128"/>
    </location>
</feature>
<organism evidence="2 3">
    <name type="scientific">Liparis tanakae</name>
    <name type="common">Tanaka's snailfish</name>
    <dbReference type="NCBI Taxonomy" id="230148"/>
    <lineage>
        <taxon>Eukaryota</taxon>
        <taxon>Metazoa</taxon>
        <taxon>Chordata</taxon>
        <taxon>Craniata</taxon>
        <taxon>Vertebrata</taxon>
        <taxon>Euteleostomi</taxon>
        <taxon>Actinopterygii</taxon>
        <taxon>Neopterygii</taxon>
        <taxon>Teleostei</taxon>
        <taxon>Neoteleostei</taxon>
        <taxon>Acanthomorphata</taxon>
        <taxon>Eupercaria</taxon>
        <taxon>Perciformes</taxon>
        <taxon>Cottioidei</taxon>
        <taxon>Cottales</taxon>
        <taxon>Liparidae</taxon>
        <taxon>Liparis</taxon>
    </lineage>
</organism>
<evidence type="ECO:0000256" key="1">
    <source>
        <dbReference type="SAM" id="MobiDB-lite"/>
    </source>
</evidence>